<reference evidence="1" key="1">
    <citation type="submission" date="2004-02" db="EMBL/GenBank/DDBJ databases">
        <authorList>
            <consortium name="DOE Joint Genome Institute"/>
        </authorList>
    </citation>
    <scope>NUCLEOTIDE SEQUENCE [LARGE SCALE GENOMIC DNA]</scope>
    <source>
        <strain evidence="1">WH 8501</strain>
    </source>
</reference>
<gene>
    <name evidence="1" type="ORF">CwatDRAFT_1448</name>
</gene>
<reference evidence="1" key="2">
    <citation type="submission" date="2005-06" db="EMBL/GenBank/DDBJ databases">
        <title>Sequencing of the draft genome and assembly of Crocosphaera watsonii WH 8501.</title>
        <authorList>
            <consortium name="US DOE Joint Genome Institute (JGI-PGF)"/>
            <person name="Copeland A."/>
            <person name="Lucas S."/>
            <person name="Lapidus A."/>
            <person name="Barry K."/>
            <person name="Detter C."/>
            <person name="Glavina T."/>
            <person name="Hammon N."/>
            <person name="Israni S."/>
            <person name="Pitluck S."/>
            <person name="Richardson P."/>
        </authorList>
    </citation>
    <scope>NUCLEOTIDE SEQUENCE [LARGE SCALE GENOMIC DNA]</scope>
    <source>
        <strain evidence="1">WH 8501</strain>
    </source>
</reference>
<organism evidence="1 2">
    <name type="scientific">Crocosphaera watsonii WH 8501</name>
    <dbReference type="NCBI Taxonomy" id="165597"/>
    <lineage>
        <taxon>Bacteria</taxon>
        <taxon>Bacillati</taxon>
        <taxon>Cyanobacteriota</taxon>
        <taxon>Cyanophyceae</taxon>
        <taxon>Oscillatoriophycideae</taxon>
        <taxon>Chroococcales</taxon>
        <taxon>Aphanothecaceae</taxon>
        <taxon>Crocosphaera</taxon>
    </lineage>
</organism>
<dbReference type="SUPFAM" id="SSF54523">
    <property type="entry name" value="Pili subunits"/>
    <property type="match status" value="1"/>
</dbReference>
<dbReference type="Gene3D" id="3.30.700.10">
    <property type="entry name" value="Glycoprotein, Type 4 Pilin"/>
    <property type="match status" value="1"/>
</dbReference>
<reference evidence="1" key="3">
    <citation type="submission" date="2016-12" db="EMBL/GenBank/DDBJ databases">
        <title>Annotation of the draft genome assembly of Crocosphaera watsonii WH 8501.</title>
        <authorList>
            <consortium name="US DOE Joint Genome Institute (JGI-ORNL)"/>
            <person name="Larimer F."/>
            <person name="Land M."/>
        </authorList>
    </citation>
    <scope>NUCLEOTIDE SEQUENCE</scope>
    <source>
        <strain evidence="1">WH 8501</strain>
    </source>
</reference>
<accession>Q4BXZ7</accession>
<evidence type="ECO:0000313" key="1">
    <source>
        <dbReference type="EMBL" id="EAM48779.1"/>
    </source>
</evidence>
<evidence type="ECO:0000313" key="2">
    <source>
        <dbReference type="Proteomes" id="UP000003922"/>
    </source>
</evidence>
<comment type="caution">
    <text evidence="1">The sequence shown here is derived from an EMBL/GenBank/DDBJ whole genome shotgun (WGS) entry which is preliminary data.</text>
</comment>
<name>Q4BXZ7_CROWT</name>
<proteinExistence type="predicted"/>
<dbReference type="Proteomes" id="UP000003922">
    <property type="component" value="Unassembled WGS sequence"/>
</dbReference>
<keyword evidence="2" id="KW-1185">Reference proteome</keyword>
<dbReference type="AlphaFoldDB" id="Q4BXZ7"/>
<dbReference type="InterPro" id="IPR045584">
    <property type="entry name" value="Pilin-like"/>
</dbReference>
<dbReference type="InterPro" id="IPR031975">
    <property type="entry name" value="Pilin_GH"/>
</dbReference>
<sequence>MIELLVVMLIVAVFGSIALPNTMAVVGKAKEAEAKQMLSSLGETQQAYYLENAKFADKLENLDIVFSGYYYNYEEPVIITNSPYPGVKQGAIAVNSLENNTREYKLGVYYNSKSFLLVLCQSLSPNQNAQAPNISDGECINSTKVQ</sequence>
<dbReference type="KEGG" id="cwa:CwatDRAFT_1448"/>
<evidence type="ECO:0008006" key="3">
    <source>
        <dbReference type="Google" id="ProtNLM"/>
    </source>
</evidence>
<dbReference type="Pfam" id="PF16734">
    <property type="entry name" value="Pilin_GH"/>
    <property type="match status" value="1"/>
</dbReference>
<protein>
    <recommendedName>
        <fullName evidence="3">General secretion pathway protein G</fullName>
    </recommendedName>
</protein>
<dbReference type="EMBL" id="AADV02000117">
    <property type="protein sequence ID" value="EAM48779.1"/>
    <property type="molecule type" value="Genomic_DNA"/>
</dbReference>